<name>A0A163V445_9BACL</name>
<dbReference type="eggNOG" id="ENOG50307Y8">
    <property type="taxonomic scope" value="Bacteria"/>
</dbReference>
<gene>
    <name evidence="1" type="ORF">AV654_30565</name>
</gene>
<sequence>MRESKILQRVSASIAASSKRSMTSPRAAGPNWLFNMSKTVGNQALQRYLISGFSKIPRQGTVIQRAIGVELEDSNWETTTREGIAFEKYAPLVRDDENGFTLSADEYLMPTRRSSNLEFVSDAHPDKEAFLGAVQSMDELARQLESHRVNENEPIVLENVLGKAGNSGEVEPYKQVNSANINPKTGKFSPHVQVTMSVPLGKIAAMFDMLVDKQENLKTSNYAGPVLKLRDRLKFMEKTFEKRHKKLGLNHVKKMSLQLTGLSTMIAYYLRSSFVPMENRKNLKRQFPKALFPVLAKTPFHLMFELLPDHELKAIRDNSGHMKAEWISWFLEGALGNHVTRAEKKGKEEETWADIWDGPMLPQTFGEGGEEPYEIKLKRANWLHKLPKNDLLTEQNNPKLKGMGVFSGKGDIRTGDSNSDQEKYAPVFELRDIGENPTRENWKSWAEKWWGFYEDLVGQGVRYEAPKKVKPTDASEKGSLSLQDMIEIGVSHSTSGQQDSVFFPSEDDDEYPALPAIPGSLLARGCILQ</sequence>
<comment type="caution">
    <text evidence="1">The sequence shown here is derived from an EMBL/GenBank/DDBJ whole genome shotgun (WGS) entry which is preliminary data.</text>
</comment>
<dbReference type="AlphaFoldDB" id="A0A163V445"/>
<evidence type="ECO:0000313" key="1">
    <source>
        <dbReference type="EMBL" id="KZE74308.1"/>
    </source>
</evidence>
<evidence type="ECO:0000313" key="2">
    <source>
        <dbReference type="Proteomes" id="UP000076563"/>
    </source>
</evidence>
<protein>
    <submittedName>
        <fullName evidence="1">Uncharacterized protein</fullName>
    </submittedName>
</protein>
<dbReference type="EMBL" id="LQRA01000081">
    <property type="protein sequence ID" value="KZE74308.1"/>
    <property type="molecule type" value="Genomic_DNA"/>
</dbReference>
<accession>A0A163V445</accession>
<reference evidence="2" key="1">
    <citation type="submission" date="2016-01" db="EMBL/GenBank/DDBJ databases">
        <title>Draft genome of Chromobacterium sp. F49.</title>
        <authorList>
            <person name="Hong K.W."/>
        </authorList>
    </citation>
    <scope>NUCLEOTIDE SEQUENCE [LARGE SCALE GENOMIC DNA]</scope>
    <source>
        <strain evidence="2">M63</strain>
    </source>
</reference>
<organism evidence="1 2">
    <name type="scientific">Paenibacillus elgii</name>
    <dbReference type="NCBI Taxonomy" id="189691"/>
    <lineage>
        <taxon>Bacteria</taxon>
        <taxon>Bacillati</taxon>
        <taxon>Bacillota</taxon>
        <taxon>Bacilli</taxon>
        <taxon>Bacillales</taxon>
        <taxon>Paenibacillaceae</taxon>
        <taxon>Paenibacillus</taxon>
    </lineage>
</organism>
<proteinExistence type="predicted"/>
<dbReference type="RefSeq" id="WP_063186064.1">
    <property type="nucleotide sequence ID" value="NZ_LQRA01000081.1"/>
</dbReference>
<dbReference type="STRING" id="1007103.GCA_000213315_03462"/>
<dbReference type="Proteomes" id="UP000076563">
    <property type="component" value="Unassembled WGS sequence"/>
</dbReference>
<dbReference type="OrthoDB" id="2653103at2"/>
<keyword evidence="2" id="KW-1185">Reference proteome</keyword>